<dbReference type="InterPro" id="IPR015884">
    <property type="entry name" value="Malic_enzyme_CS"/>
</dbReference>
<dbReference type="CDD" id="cd05312">
    <property type="entry name" value="NAD_bind_1_malic_enz"/>
    <property type="match status" value="1"/>
</dbReference>
<dbReference type="InterPro" id="IPR036291">
    <property type="entry name" value="NAD(P)-bd_dom_sf"/>
</dbReference>
<dbReference type="SMART" id="SM01274">
    <property type="entry name" value="malic"/>
    <property type="match status" value="1"/>
</dbReference>
<organism evidence="9 10">
    <name type="scientific">Legionella lytica</name>
    <dbReference type="NCBI Taxonomy" id="96232"/>
    <lineage>
        <taxon>Bacteria</taxon>
        <taxon>Pseudomonadati</taxon>
        <taxon>Pseudomonadota</taxon>
        <taxon>Gammaproteobacteria</taxon>
        <taxon>Legionellales</taxon>
        <taxon>Legionellaceae</taxon>
        <taxon>Legionella</taxon>
    </lineage>
</organism>
<comment type="similarity">
    <text evidence="2 6">Belongs to the malic enzymes family.</text>
</comment>
<keyword evidence="10" id="KW-1185">Reference proteome</keyword>
<sequence length="569" mass="63226">MLDFKLQRDEHTGEQYLETSLCGKPLLTTPQLNKGTAFTHEERRAFGLLGKLPHRVETLDEQVKRAYLQYSSYTTRLQQNIYLNNLHDKNQILFYKLLHRHLGEMLPTIYTPIVGTAVKRFSHEYRQPRGLYIAHSDKNLIDEIIGNRSNPEIDVIVVTDGEGVLGIGDQGIGGMDIPVAKLMVYCLCGGINPVRTLPVFLDVGTNNQDLLNDPLYLGCRHPRISGAAYDEFIASFVEAIHKHFPNAFLHWEDFGRGNARRILDQFQDELCTFNDDIQGTGAVTLAALMSACNVTGTKLQDQRIVVFGAGSAGTGISDQIVDAMIREGLSEEEVYNRFWLIDRQGLLLNNDAELTGAQKPYARDPNEIAQWHTKKQNPSLTDTVRHVKPTILIGCSAQAGAFSQDIIEIMTQTCERPIIFPLSNPDEKCEAKPEDILAWSQGKALIATGTAFPAIEYQNRMVQIAQCNNALVFPGIGLGVLAVDASKLTEDMILASAEALCRFAPSKKDSFLPLLPSLDDAQTVAKEIAIAVAKSAIASGHAQKNQAEDLEKLISDMFWMPRYLPFKKI</sequence>
<dbReference type="InterPro" id="IPR012301">
    <property type="entry name" value="Malic_N_dom"/>
</dbReference>
<keyword evidence="5" id="KW-0520">NAD</keyword>
<dbReference type="InterPro" id="IPR046346">
    <property type="entry name" value="Aminoacid_DH-like_N_sf"/>
</dbReference>
<evidence type="ECO:0000259" key="7">
    <source>
        <dbReference type="SMART" id="SM00919"/>
    </source>
</evidence>
<keyword evidence="3 6" id="KW-0479">Metal-binding</keyword>
<dbReference type="Gene3D" id="3.40.50.10380">
    <property type="entry name" value="Malic enzyme, N-terminal domain"/>
    <property type="match status" value="1"/>
</dbReference>
<dbReference type="SUPFAM" id="SSF53223">
    <property type="entry name" value="Aminoacid dehydrogenase-like, N-terminal domain"/>
    <property type="match status" value="1"/>
</dbReference>
<feature type="domain" description="Malic enzyme NAD-binding" evidence="7">
    <location>
        <begin position="277"/>
        <end position="537"/>
    </location>
</feature>
<name>A0ABY4YBP1_9GAMM</name>
<evidence type="ECO:0000259" key="8">
    <source>
        <dbReference type="SMART" id="SM01274"/>
    </source>
</evidence>
<gene>
    <name evidence="9" type="ORF">J2N86_07035</name>
</gene>
<proteinExistence type="inferred from homology"/>
<dbReference type="Pfam" id="PF03949">
    <property type="entry name" value="Malic_M"/>
    <property type="match status" value="1"/>
</dbReference>
<evidence type="ECO:0000256" key="4">
    <source>
        <dbReference type="ARBA" id="ARBA00023002"/>
    </source>
</evidence>
<dbReference type="PRINTS" id="PR00072">
    <property type="entry name" value="MALOXRDTASE"/>
</dbReference>
<reference evidence="9" key="1">
    <citation type="submission" date="2021-03" db="EMBL/GenBank/DDBJ databases">
        <title>Legionella lytica PCM 2298.</title>
        <authorList>
            <person name="Koper P."/>
        </authorList>
    </citation>
    <scope>NUCLEOTIDE SEQUENCE</scope>
    <source>
        <strain evidence="9">PCM 2298</strain>
    </source>
</reference>
<evidence type="ECO:0000256" key="5">
    <source>
        <dbReference type="ARBA" id="ARBA00023027"/>
    </source>
</evidence>
<keyword evidence="4" id="KW-0560">Oxidoreductase</keyword>
<evidence type="ECO:0000256" key="1">
    <source>
        <dbReference type="ARBA" id="ARBA00001936"/>
    </source>
</evidence>
<dbReference type="InterPro" id="IPR037062">
    <property type="entry name" value="Malic_N_dom_sf"/>
</dbReference>
<evidence type="ECO:0000313" key="10">
    <source>
        <dbReference type="Proteomes" id="UP001057474"/>
    </source>
</evidence>
<dbReference type="PANTHER" id="PTHR23406">
    <property type="entry name" value="MALIC ENZYME-RELATED"/>
    <property type="match status" value="1"/>
</dbReference>
<dbReference type="SUPFAM" id="SSF51735">
    <property type="entry name" value="NAD(P)-binding Rossmann-fold domains"/>
    <property type="match status" value="1"/>
</dbReference>
<evidence type="ECO:0000256" key="2">
    <source>
        <dbReference type="ARBA" id="ARBA00008785"/>
    </source>
</evidence>
<dbReference type="SMART" id="SM00919">
    <property type="entry name" value="Malic_M"/>
    <property type="match status" value="1"/>
</dbReference>
<comment type="cofactor">
    <cofactor evidence="1">
        <name>Mn(2+)</name>
        <dbReference type="ChEBI" id="CHEBI:29035"/>
    </cofactor>
</comment>
<dbReference type="Gene3D" id="3.40.50.720">
    <property type="entry name" value="NAD(P)-binding Rossmann-like Domain"/>
    <property type="match status" value="1"/>
</dbReference>
<dbReference type="NCBIfam" id="NF010052">
    <property type="entry name" value="PRK13529.1"/>
    <property type="match status" value="1"/>
</dbReference>
<dbReference type="RefSeq" id="WP_252582237.1">
    <property type="nucleotide sequence ID" value="NZ_CP071527.1"/>
</dbReference>
<dbReference type="InterPro" id="IPR001891">
    <property type="entry name" value="Malic_OxRdtase"/>
</dbReference>
<dbReference type="PANTHER" id="PTHR23406:SF34">
    <property type="entry name" value="NAD-DEPENDENT MALIC ENZYME, MITOCHONDRIAL"/>
    <property type="match status" value="1"/>
</dbReference>
<dbReference type="Proteomes" id="UP001057474">
    <property type="component" value="Chromosome"/>
</dbReference>
<dbReference type="Pfam" id="PF00390">
    <property type="entry name" value="malic"/>
    <property type="match status" value="1"/>
</dbReference>
<dbReference type="EMBL" id="CP071527">
    <property type="protein sequence ID" value="USQ15041.1"/>
    <property type="molecule type" value="Genomic_DNA"/>
</dbReference>
<feature type="domain" description="Malic enzyme N-terminal" evidence="8">
    <location>
        <begin position="87"/>
        <end position="267"/>
    </location>
</feature>
<evidence type="ECO:0000256" key="6">
    <source>
        <dbReference type="RuleBase" id="RU003427"/>
    </source>
</evidence>
<protein>
    <submittedName>
        <fullName evidence="9">NAD-dependent malic enzyme</fullName>
    </submittedName>
</protein>
<dbReference type="InterPro" id="IPR012302">
    <property type="entry name" value="Malic_NAD-bd"/>
</dbReference>
<dbReference type="PIRSF" id="PIRSF000106">
    <property type="entry name" value="ME"/>
    <property type="match status" value="1"/>
</dbReference>
<evidence type="ECO:0000313" key="9">
    <source>
        <dbReference type="EMBL" id="USQ15041.1"/>
    </source>
</evidence>
<evidence type="ECO:0000256" key="3">
    <source>
        <dbReference type="ARBA" id="ARBA00022723"/>
    </source>
</evidence>
<accession>A0ABY4YBP1</accession>
<dbReference type="PROSITE" id="PS00331">
    <property type="entry name" value="MALIC_ENZYMES"/>
    <property type="match status" value="1"/>
</dbReference>